<dbReference type="PANTHER" id="PTHR43406:SF1">
    <property type="entry name" value="TRYPTOPHAN SYNTHASE ALPHA CHAIN, CHLOROPLASTIC"/>
    <property type="match status" value="1"/>
</dbReference>
<comment type="caution">
    <text evidence="11">The sequence shown here is derived from an EMBL/GenBank/DDBJ whole genome shotgun (WGS) entry which is preliminary data.</text>
</comment>
<dbReference type="InterPro" id="IPR013785">
    <property type="entry name" value="Aldolase_TIM"/>
</dbReference>
<evidence type="ECO:0000256" key="6">
    <source>
        <dbReference type="ARBA" id="ARBA00023141"/>
    </source>
</evidence>
<dbReference type="PANTHER" id="PTHR43406">
    <property type="entry name" value="TRYPTOPHAN SYNTHASE, ALPHA CHAIN"/>
    <property type="match status" value="1"/>
</dbReference>
<dbReference type="Proteomes" id="UP000598633">
    <property type="component" value="Unassembled WGS sequence"/>
</dbReference>
<comment type="function">
    <text evidence="1 9">The alpha subunit is responsible for the aldol cleavage of indoleglycerol phosphate to indole and glyceraldehyde 3-phosphate.</text>
</comment>
<keyword evidence="7 9" id="KW-0456">Lyase</keyword>
<evidence type="ECO:0000313" key="12">
    <source>
        <dbReference type="Proteomes" id="UP000598633"/>
    </source>
</evidence>
<evidence type="ECO:0000256" key="1">
    <source>
        <dbReference type="ARBA" id="ARBA00003365"/>
    </source>
</evidence>
<dbReference type="HAMAP" id="MF_00131">
    <property type="entry name" value="Trp_synth_alpha"/>
    <property type="match status" value="1"/>
</dbReference>
<dbReference type="GO" id="GO:0005829">
    <property type="term" value="C:cytosol"/>
    <property type="evidence" value="ECO:0007669"/>
    <property type="project" value="TreeGrafter"/>
</dbReference>
<gene>
    <name evidence="9" type="primary">trpA</name>
    <name evidence="11" type="ORF">IFJ97_06230</name>
</gene>
<evidence type="ECO:0000256" key="9">
    <source>
        <dbReference type="HAMAP-Rule" id="MF_00131"/>
    </source>
</evidence>
<dbReference type="FunFam" id="3.20.20.70:FF:000037">
    <property type="entry name" value="Tryptophan synthase alpha chain"/>
    <property type="match status" value="1"/>
</dbReference>
<evidence type="ECO:0000256" key="7">
    <source>
        <dbReference type="ARBA" id="ARBA00023239"/>
    </source>
</evidence>
<keyword evidence="5 9" id="KW-0822">Tryptophan biosynthesis</keyword>
<keyword evidence="6 9" id="KW-0057">Aromatic amino acid biosynthesis</keyword>
<feature type="active site" description="Proton acceptor" evidence="9">
    <location>
        <position position="60"/>
    </location>
</feature>
<dbReference type="NCBIfam" id="TIGR00262">
    <property type="entry name" value="trpA"/>
    <property type="match status" value="1"/>
</dbReference>
<evidence type="ECO:0000256" key="4">
    <source>
        <dbReference type="ARBA" id="ARBA00022605"/>
    </source>
</evidence>
<keyword evidence="4 9" id="KW-0028">Amino-acid biosynthesis</keyword>
<dbReference type="PROSITE" id="PS00167">
    <property type="entry name" value="TRP_SYNTHASE_ALPHA"/>
    <property type="match status" value="1"/>
</dbReference>
<dbReference type="SUPFAM" id="SSF51366">
    <property type="entry name" value="Ribulose-phoshate binding barrel"/>
    <property type="match status" value="1"/>
</dbReference>
<comment type="similarity">
    <text evidence="9 10">Belongs to the TrpA family.</text>
</comment>
<proteinExistence type="inferred from homology"/>
<dbReference type="InterPro" id="IPR011060">
    <property type="entry name" value="RibuloseP-bd_barrel"/>
</dbReference>
<dbReference type="CDD" id="cd04724">
    <property type="entry name" value="Tryptophan_synthase_alpha"/>
    <property type="match status" value="1"/>
</dbReference>
<evidence type="ECO:0000313" key="11">
    <source>
        <dbReference type="EMBL" id="MBD3870942.1"/>
    </source>
</evidence>
<dbReference type="EMBL" id="JACXWA010000107">
    <property type="protein sequence ID" value="MBD3870942.1"/>
    <property type="molecule type" value="Genomic_DNA"/>
</dbReference>
<name>A0A8J6XXQ8_9BACT</name>
<evidence type="ECO:0000256" key="10">
    <source>
        <dbReference type="RuleBase" id="RU003662"/>
    </source>
</evidence>
<evidence type="ECO:0000256" key="5">
    <source>
        <dbReference type="ARBA" id="ARBA00022822"/>
    </source>
</evidence>
<dbReference type="Gene3D" id="3.20.20.70">
    <property type="entry name" value="Aldolase class I"/>
    <property type="match status" value="1"/>
</dbReference>
<comment type="pathway">
    <text evidence="2 9">Amino-acid biosynthesis; L-tryptophan biosynthesis; L-tryptophan from chorismate: step 5/5.</text>
</comment>
<dbReference type="UniPathway" id="UPA00035">
    <property type="reaction ID" value="UER00044"/>
</dbReference>
<protein>
    <recommendedName>
        <fullName evidence="9">Tryptophan synthase alpha chain</fullName>
        <ecNumber evidence="9">4.2.1.20</ecNumber>
    </recommendedName>
</protein>
<organism evidence="11 12">
    <name type="scientific">Candidatus Sulfomarinibacter kjeldsenii</name>
    <dbReference type="NCBI Taxonomy" id="2885994"/>
    <lineage>
        <taxon>Bacteria</taxon>
        <taxon>Pseudomonadati</taxon>
        <taxon>Acidobacteriota</taxon>
        <taxon>Thermoanaerobaculia</taxon>
        <taxon>Thermoanaerobaculales</taxon>
        <taxon>Candidatus Sulfomarinibacteraceae</taxon>
        <taxon>Candidatus Sulfomarinibacter</taxon>
    </lineage>
</organism>
<accession>A0A8J6XXQ8</accession>
<dbReference type="Pfam" id="PF00290">
    <property type="entry name" value="Trp_syntA"/>
    <property type="match status" value="1"/>
</dbReference>
<dbReference type="InterPro" id="IPR002028">
    <property type="entry name" value="Trp_synthase_suA"/>
</dbReference>
<dbReference type="InterPro" id="IPR018204">
    <property type="entry name" value="Trp_synthase_alpha_AS"/>
</dbReference>
<reference evidence="11 12" key="1">
    <citation type="submission" date="2020-08" db="EMBL/GenBank/DDBJ databases">
        <title>Acidobacteriota in marine sediments use diverse sulfur dissimilation pathways.</title>
        <authorList>
            <person name="Wasmund K."/>
        </authorList>
    </citation>
    <scope>NUCLEOTIDE SEQUENCE [LARGE SCALE GENOMIC DNA]</scope>
    <source>
        <strain evidence="11">MAG AM3-A</strain>
    </source>
</reference>
<dbReference type="EC" id="4.2.1.20" evidence="9"/>
<dbReference type="GO" id="GO:0004834">
    <property type="term" value="F:tryptophan synthase activity"/>
    <property type="evidence" value="ECO:0007669"/>
    <property type="project" value="UniProtKB-UniRule"/>
</dbReference>
<feature type="active site" description="Proton acceptor" evidence="9">
    <location>
        <position position="49"/>
    </location>
</feature>
<evidence type="ECO:0000256" key="2">
    <source>
        <dbReference type="ARBA" id="ARBA00004733"/>
    </source>
</evidence>
<comment type="catalytic activity">
    <reaction evidence="8 9">
        <text>(1S,2R)-1-C-(indol-3-yl)glycerol 3-phosphate + L-serine = D-glyceraldehyde 3-phosphate + L-tryptophan + H2O</text>
        <dbReference type="Rhea" id="RHEA:10532"/>
        <dbReference type="ChEBI" id="CHEBI:15377"/>
        <dbReference type="ChEBI" id="CHEBI:33384"/>
        <dbReference type="ChEBI" id="CHEBI:57912"/>
        <dbReference type="ChEBI" id="CHEBI:58866"/>
        <dbReference type="ChEBI" id="CHEBI:59776"/>
        <dbReference type="EC" id="4.2.1.20"/>
    </reaction>
</comment>
<dbReference type="AlphaFoldDB" id="A0A8J6XXQ8"/>
<sequence>MKRIEEAFRAAKKNGRAAFIPYITAGDPNLEATVELVRALVRAGADVIELGVPFSDPIADGPTNQRAAERSLAAGTTLTGVLAAVEIIRRDLEIPIVLFTYANPVVRYGIDRFAEDASSAGIDGVLFTDVPAEEMTPFEEELSANSLDLIMLVTPTSDRRRMKAAARFGGGFLYLVSRTGVTGARQDLDAELASNVRAAHKASKMPVAVGFGISSPDQVARVAALADGVVVGSAIVSRIGAMGDCEELAEEVEKFAVDLATACKR</sequence>
<evidence type="ECO:0000256" key="3">
    <source>
        <dbReference type="ARBA" id="ARBA00011270"/>
    </source>
</evidence>
<evidence type="ECO:0000256" key="8">
    <source>
        <dbReference type="ARBA" id="ARBA00049047"/>
    </source>
</evidence>
<comment type="subunit">
    <text evidence="3 9">Tetramer of two alpha and two beta chains.</text>
</comment>